<dbReference type="CDD" id="cd00431">
    <property type="entry name" value="cysteine_hydrolases"/>
    <property type="match status" value="1"/>
</dbReference>
<dbReference type="InterPro" id="IPR036380">
    <property type="entry name" value="Isochorismatase-like_sf"/>
</dbReference>
<evidence type="ECO:0000313" key="4">
    <source>
        <dbReference type="EMBL" id="KAH7123746.1"/>
    </source>
</evidence>
<evidence type="ECO:0000259" key="3">
    <source>
        <dbReference type="Pfam" id="PF00857"/>
    </source>
</evidence>
<accession>A0A9P9DSF6</accession>
<dbReference type="PANTHER" id="PTHR43540">
    <property type="entry name" value="PEROXYUREIDOACRYLATE/UREIDOACRYLATE AMIDOHYDROLASE-RELATED"/>
    <property type="match status" value="1"/>
</dbReference>
<proteinExistence type="inferred from homology"/>
<dbReference type="Pfam" id="PF00857">
    <property type="entry name" value="Isochorismatase"/>
    <property type="match status" value="1"/>
</dbReference>
<organism evidence="4 5">
    <name type="scientific">Dendryphion nanum</name>
    <dbReference type="NCBI Taxonomy" id="256645"/>
    <lineage>
        <taxon>Eukaryota</taxon>
        <taxon>Fungi</taxon>
        <taxon>Dikarya</taxon>
        <taxon>Ascomycota</taxon>
        <taxon>Pezizomycotina</taxon>
        <taxon>Dothideomycetes</taxon>
        <taxon>Pleosporomycetidae</taxon>
        <taxon>Pleosporales</taxon>
        <taxon>Torulaceae</taxon>
        <taxon>Dendryphion</taxon>
    </lineage>
</organism>
<dbReference type="GO" id="GO:0016787">
    <property type="term" value="F:hydrolase activity"/>
    <property type="evidence" value="ECO:0007669"/>
    <property type="project" value="UniProtKB-KW"/>
</dbReference>
<keyword evidence="2 4" id="KW-0378">Hydrolase</keyword>
<evidence type="ECO:0000256" key="2">
    <source>
        <dbReference type="ARBA" id="ARBA00022801"/>
    </source>
</evidence>
<dbReference type="PANTHER" id="PTHR43540:SF9">
    <property type="entry name" value="FAMILY HYDROLASE, PUTATIVE (AFU_ORTHOLOGUE AFUA_2G08700)-RELATED"/>
    <property type="match status" value="1"/>
</dbReference>
<comment type="similarity">
    <text evidence="1">Belongs to the isochorismatase family.</text>
</comment>
<dbReference type="Proteomes" id="UP000700596">
    <property type="component" value="Unassembled WGS sequence"/>
</dbReference>
<dbReference type="InterPro" id="IPR000868">
    <property type="entry name" value="Isochorismatase-like_dom"/>
</dbReference>
<evidence type="ECO:0000256" key="1">
    <source>
        <dbReference type="ARBA" id="ARBA00006336"/>
    </source>
</evidence>
<protein>
    <submittedName>
        <fullName evidence="4">Isochorismatase hydrolase</fullName>
    </submittedName>
</protein>
<dbReference type="EMBL" id="JAGMWT010000008">
    <property type="protein sequence ID" value="KAH7123746.1"/>
    <property type="molecule type" value="Genomic_DNA"/>
</dbReference>
<dbReference type="Gene3D" id="3.40.50.850">
    <property type="entry name" value="Isochorismatase-like"/>
    <property type="match status" value="1"/>
</dbReference>
<name>A0A9P9DSF6_9PLEO</name>
<dbReference type="InterPro" id="IPR050272">
    <property type="entry name" value="Isochorismatase-like_hydrls"/>
</dbReference>
<dbReference type="OrthoDB" id="167809at2759"/>
<feature type="domain" description="Isochorismatase-like" evidence="3">
    <location>
        <begin position="78"/>
        <end position="257"/>
    </location>
</feature>
<gene>
    <name evidence="4" type="ORF">B0J11DRAFT_320536</name>
</gene>
<evidence type="ECO:0000313" key="5">
    <source>
        <dbReference type="Proteomes" id="UP000700596"/>
    </source>
</evidence>
<dbReference type="SUPFAM" id="SSF52499">
    <property type="entry name" value="Isochorismatase-like hydrolases"/>
    <property type="match status" value="1"/>
</dbReference>
<dbReference type="AlphaFoldDB" id="A0A9P9DSF6"/>
<reference evidence="4" key="1">
    <citation type="journal article" date="2021" name="Nat. Commun.">
        <title>Genetic determinants of endophytism in the Arabidopsis root mycobiome.</title>
        <authorList>
            <person name="Mesny F."/>
            <person name="Miyauchi S."/>
            <person name="Thiergart T."/>
            <person name="Pickel B."/>
            <person name="Atanasova L."/>
            <person name="Karlsson M."/>
            <person name="Huettel B."/>
            <person name="Barry K.W."/>
            <person name="Haridas S."/>
            <person name="Chen C."/>
            <person name="Bauer D."/>
            <person name="Andreopoulos W."/>
            <person name="Pangilinan J."/>
            <person name="LaButti K."/>
            <person name="Riley R."/>
            <person name="Lipzen A."/>
            <person name="Clum A."/>
            <person name="Drula E."/>
            <person name="Henrissat B."/>
            <person name="Kohler A."/>
            <person name="Grigoriev I.V."/>
            <person name="Martin F.M."/>
            <person name="Hacquard S."/>
        </authorList>
    </citation>
    <scope>NUCLEOTIDE SEQUENCE</scope>
    <source>
        <strain evidence="4">MPI-CAGE-CH-0243</strain>
    </source>
</reference>
<sequence length="283" mass="31423">MTPGVLEAAVEELRETEIIGNNICAAPVSFGGDDNKWLYLPHSGKFDLSRGSSKKLTIRSDEKSQNHTGFIINPVKAVLIVVDMQNYFIHPIYRNHITGLAAVKPILKVIEQCRKTGIEIIWLNWGITEKDLHVMPPAVQRGFSKSLGWHIGLGAELPEGQGRCLFKGAWNTELYLPLQSVVEEQDSFFDKNRMSGLWSTNEPLHQHLLATGKQTLLFAGVNTDQCVLGTISDAYSYGWDCILLSDCSGTMTERGAQDLCEYNIAVNMGFVTDSRAFCKAQLS</sequence>
<comment type="caution">
    <text evidence="4">The sequence shown here is derived from an EMBL/GenBank/DDBJ whole genome shotgun (WGS) entry which is preliminary data.</text>
</comment>
<keyword evidence="5" id="KW-1185">Reference proteome</keyword>